<organism evidence="4 5">
    <name type="scientific">Linnemannia exigua</name>
    <dbReference type="NCBI Taxonomy" id="604196"/>
    <lineage>
        <taxon>Eukaryota</taxon>
        <taxon>Fungi</taxon>
        <taxon>Fungi incertae sedis</taxon>
        <taxon>Mucoromycota</taxon>
        <taxon>Mortierellomycotina</taxon>
        <taxon>Mortierellomycetes</taxon>
        <taxon>Mortierellales</taxon>
        <taxon>Mortierellaceae</taxon>
        <taxon>Linnemannia</taxon>
    </lineage>
</organism>
<keyword evidence="3" id="KW-0812">Transmembrane</keyword>
<keyword evidence="5" id="KW-1185">Reference proteome</keyword>
<feature type="region of interest" description="Disordered" evidence="2">
    <location>
        <begin position="1163"/>
        <end position="1193"/>
    </location>
</feature>
<feature type="compositionally biased region" description="Low complexity" evidence="2">
    <location>
        <begin position="1126"/>
        <end position="1136"/>
    </location>
</feature>
<dbReference type="GO" id="GO:0098703">
    <property type="term" value="P:calcium ion import across plasma membrane"/>
    <property type="evidence" value="ECO:0007669"/>
    <property type="project" value="TreeGrafter"/>
</dbReference>
<evidence type="ECO:0000256" key="1">
    <source>
        <dbReference type="ARBA" id="ARBA00022737"/>
    </source>
</evidence>
<keyword evidence="3" id="KW-0472">Membrane</keyword>
<dbReference type="EMBL" id="JAAAIL010000247">
    <property type="protein sequence ID" value="KAG0277790.1"/>
    <property type="molecule type" value="Genomic_DNA"/>
</dbReference>
<feature type="region of interest" description="Disordered" evidence="2">
    <location>
        <begin position="1118"/>
        <end position="1142"/>
    </location>
</feature>
<protein>
    <recommendedName>
        <fullName evidence="6">Ion transport domain-containing protein</fullName>
    </recommendedName>
</protein>
<evidence type="ECO:0008006" key="6">
    <source>
        <dbReference type="Google" id="ProtNLM"/>
    </source>
</evidence>
<dbReference type="CDD" id="cd22249">
    <property type="entry name" value="UDM1_RNF168_RNF169-like"/>
    <property type="match status" value="1"/>
</dbReference>
<proteinExistence type="predicted"/>
<dbReference type="PANTHER" id="PTHR10582">
    <property type="entry name" value="TRANSIENT RECEPTOR POTENTIAL ION CHANNEL PROTEIN"/>
    <property type="match status" value="1"/>
</dbReference>
<dbReference type="AlphaFoldDB" id="A0AAD4H8P1"/>
<comment type="caution">
    <text evidence="4">The sequence shown here is derived from an EMBL/GenBank/DDBJ whole genome shotgun (WGS) entry which is preliminary data.</text>
</comment>
<feature type="transmembrane region" description="Helical" evidence="3">
    <location>
        <begin position="1002"/>
        <end position="1027"/>
    </location>
</feature>
<dbReference type="PANTHER" id="PTHR10582:SF2">
    <property type="entry name" value="INACTIVE"/>
    <property type="match status" value="1"/>
</dbReference>
<keyword evidence="1" id="KW-0677">Repeat</keyword>
<dbReference type="Proteomes" id="UP001194580">
    <property type="component" value="Unassembled WGS sequence"/>
</dbReference>
<evidence type="ECO:0000256" key="2">
    <source>
        <dbReference type="SAM" id="MobiDB-lite"/>
    </source>
</evidence>
<gene>
    <name evidence="4" type="ORF">BGZ95_005339</name>
</gene>
<reference evidence="4" key="1">
    <citation type="journal article" date="2020" name="Fungal Divers.">
        <title>Resolving the Mortierellaceae phylogeny through synthesis of multi-gene phylogenetics and phylogenomics.</title>
        <authorList>
            <person name="Vandepol N."/>
            <person name="Liber J."/>
            <person name="Desiro A."/>
            <person name="Na H."/>
            <person name="Kennedy M."/>
            <person name="Barry K."/>
            <person name="Grigoriev I.V."/>
            <person name="Miller A.N."/>
            <person name="O'Donnell K."/>
            <person name="Stajich J.E."/>
            <person name="Bonito G."/>
        </authorList>
    </citation>
    <scope>NUCLEOTIDE SEQUENCE</scope>
    <source>
        <strain evidence="4">NRRL 28262</strain>
    </source>
</reference>
<dbReference type="InterPro" id="IPR024862">
    <property type="entry name" value="TRPV"/>
</dbReference>
<accession>A0AAD4H8P1</accession>
<evidence type="ECO:0000256" key="3">
    <source>
        <dbReference type="SAM" id="Phobius"/>
    </source>
</evidence>
<dbReference type="GO" id="GO:0005216">
    <property type="term" value="F:monoatomic ion channel activity"/>
    <property type="evidence" value="ECO:0007669"/>
    <property type="project" value="InterPro"/>
</dbReference>
<keyword evidence="3" id="KW-1133">Transmembrane helix</keyword>
<feature type="transmembrane region" description="Helical" evidence="3">
    <location>
        <begin position="909"/>
        <end position="927"/>
    </location>
</feature>
<dbReference type="GO" id="GO:0005886">
    <property type="term" value="C:plasma membrane"/>
    <property type="evidence" value="ECO:0007669"/>
    <property type="project" value="TreeGrafter"/>
</dbReference>
<evidence type="ECO:0000313" key="4">
    <source>
        <dbReference type="EMBL" id="KAG0277790.1"/>
    </source>
</evidence>
<feature type="transmembrane region" description="Helical" evidence="3">
    <location>
        <begin position="939"/>
        <end position="961"/>
    </location>
</feature>
<name>A0AAD4H8P1_9FUNG</name>
<evidence type="ECO:0000313" key="5">
    <source>
        <dbReference type="Proteomes" id="UP001194580"/>
    </source>
</evidence>
<sequence length="1235" mass="141379">MSAHPPITLTSATKYLKWTIPIPTPPVKRTHYDVVLGIATKNLNLDAIEAIIITIEHKRGDDSIAKSEVITSQELRRLCLIKIEGDDDDTSTGLEDSKTNEITTTTAKTDDPCFRWKLHEKLINLGENPAQLAMEMKTWHGESPNYGSIELHYVEILTESHKVYEAAHIHCTPPDMRSSMEDTITNNMLFYKVEVDSTEVPEGSIAGSGFRRFNVEERCSGIKNLFTKAAFHIVAIQKQDVKDELFVTCDGVTIEVYSAFGGWSHLLSILMDPIRNSPEYANDVTNSLRNNLRGSFLVMRDCGAHQVTTWNIERGIRQSSYTKLTYDQLENINDYAAMSKDGGRIAIPNKHQVDIFWTASWTMAVNYTFWEMGNNPSIRSVQFVRNDMQIMVALDYRHLPFYQRYRGFILDCNSVSLVEEYIAEGCDAFRMVLDNPTSPRAICVGDSQLSLFNLEDRAVLSPTRLKRRCGISCRSIASFKDQGFTEATAPSGLRFKAVKSKVSVVIHGCREDLPVLNVTVSDLNGQPIQMASIPLPKFLTSNSYTFVNECSYLLISLNKLVMVWKMPTSPQEKLTLQLVHGVYHPTDWKVCPHRQVYGLRTQEQDVIGGIDLDDPITSNEGAYMFGVSHLPLIFENASDVVQQEIIRYIGNKINYFQSLSDSDGDVVQYIDHPAVEGLTRTSERALDPKSQHGEHPKAFELAKVLIDYCICQAKLEKNPHFLVPIRQCLPELTDPEKSYSEIMMKLFRELAYIPVRDRDAIVSHHWIAHPFGLRWRFWRPIPGGLDQFNNQVLHVTTTPTINPSESVFSRDIYLATFDMLWLKSDPDVLSNLLFDLMRAYGLAFNSQVKCYPFDLRTLDNPAIAALVEYKWNTIGWQYWLSRFLIQCAHYALVLTAVIMQVYRHDNESAMNGVFIAIITVSFFLISLEFQEFCRDRSEYFRSVFNVIDLLAFFTPFTASILQLVWSDFGEQNTLLSFSVLFLFLHFSGRYDPVSNGLSNNDVGLHIMLMMFFFFTVILMLNVLIALINHAFDDGDRVWELEWLQNRMRYVESAENATFDRPEFRASSEYFPETIYYTATPIQVRDFRKMTQRIKDEGSIAVDSIVVTDAKSRMLIADTFGGSGHDQQQQQEQEQGQTGRIAGDNGDLMAILKQFQEEQKQLKEEQRLAREEQQMAREEQQRAQQLVREEQQQARAEQQKAYEGLLAVHEVQRQAAEELRKELALLKEQLRQQMGQ</sequence>